<dbReference type="InterPro" id="IPR000571">
    <property type="entry name" value="Znf_CCCH"/>
</dbReference>
<keyword evidence="1" id="KW-0862">Zinc</keyword>
<feature type="compositionally biased region" description="Basic and acidic residues" evidence="2">
    <location>
        <begin position="153"/>
        <end position="164"/>
    </location>
</feature>
<dbReference type="PROSITE" id="PS50103">
    <property type="entry name" value="ZF_C3H1"/>
    <property type="match status" value="1"/>
</dbReference>
<feature type="region of interest" description="Disordered" evidence="2">
    <location>
        <begin position="244"/>
        <end position="272"/>
    </location>
</feature>
<feature type="compositionally biased region" description="Polar residues" evidence="2">
    <location>
        <begin position="121"/>
        <end position="137"/>
    </location>
</feature>
<accession>A0A9P1BSK4</accession>
<reference evidence="4" key="1">
    <citation type="submission" date="2022-10" db="EMBL/GenBank/DDBJ databases">
        <authorList>
            <person name="Chen Y."/>
            <person name="Dougan E. K."/>
            <person name="Chan C."/>
            <person name="Rhodes N."/>
            <person name="Thang M."/>
        </authorList>
    </citation>
    <scope>NUCLEOTIDE SEQUENCE</scope>
</reference>
<evidence type="ECO:0000313" key="7">
    <source>
        <dbReference type="Proteomes" id="UP001152797"/>
    </source>
</evidence>
<dbReference type="EMBL" id="CAMXCT010000427">
    <property type="protein sequence ID" value="CAI3978658.1"/>
    <property type="molecule type" value="Genomic_DNA"/>
</dbReference>
<reference evidence="5" key="2">
    <citation type="submission" date="2024-04" db="EMBL/GenBank/DDBJ databases">
        <authorList>
            <person name="Chen Y."/>
            <person name="Shah S."/>
            <person name="Dougan E. K."/>
            <person name="Thang M."/>
            <person name="Chan C."/>
        </authorList>
    </citation>
    <scope>NUCLEOTIDE SEQUENCE [LARGE SCALE GENOMIC DNA]</scope>
</reference>
<comment type="caution">
    <text evidence="4">The sequence shown here is derived from an EMBL/GenBank/DDBJ whole genome shotgun (WGS) entry which is preliminary data.</text>
</comment>
<keyword evidence="7" id="KW-1185">Reference proteome</keyword>
<feature type="region of interest" description="Disordered" evidence="2">
    <location>
        <begin position="153"/>
        <end position="192"/>
    </location>
</feature>
<dbReference type="EMBL" id="CAMXCT020000427">
    <property type="protein sequence ID" value="CAL1132033.1"/>
    <property type="molecule type" value="Genomic_DNA"/>
</dbReference>
<feature type="region of interest" description="Disordered" evidence="2">
    <location>
        <begin position="51"/>
        <end position="140"/>
    </location>
</feature>
<evidence type="ECO:0000259" key="3">
    <source>
        <dbReference type="PROSITE" id="PS50103"/>
    </source>
</evidence>
<feature type="compositionally biased region" description="Basic and acidic residues" evidence="2">
    <location>
        <begin position="86"/>
        <end position="101"/>
    </location>
</feature>
<evidence type="ECO:0000313" key="4">
    <source>
        <dbReference type="EMBL" id="CAI3978658.1"/>
    </source>
</evidence>
<feature type="domain" description="C3H1-type" evidence="3">
    <location>
        <begin position="138"/>
        <end position="165"/>
    </location>
</feature>
<evidence type="ECO:0000313" key="5">
    <source>
        <dbReference type="EMBL" id="CAL1132033.1"/>
    </source>
</evidence>
<organism evidence="4">
    <name type="scientific">Cladocopium goreaui</name>
    <dbReference type="NCBI Taxonomy" id="2562237"/>
    <lineage>
        <taxon>Eukaryota</taxon>
        <taxon>Sar</taxon>
        <taxon>Alveolata</taxon>
        <taxon>Dinophyceae</taxon>
        <taxon>Suessiales</taxon>
        <taxon>Symbiodiniaceae</taxon>
        <taxon>Cladocopium</taxon>
    </lineage>
</organism>
<keyword evidence="1" id="KW-0863">Zinc-finger</keyword>
<evidence type="ECO:0000256" key="2">
    <source>
        <dbReference type="SAM" id="MobiDB-lite"/>
    </source>
</evidence>
<keyword evidence="1" id="KW-0479">Metal-binding</keyword>
<dbReference type="Proteomes" id="UP001152797">
    <property type="component" value="Unassembled WGS sequence"/>
</dbReference>
<evidence type="ECO:0000313" key="6">
    <source>
        <dbReference type="EMBL" id="CAL4765970.1"/>
    </source>
</evidence>
<dbReference type="GO" id="GO:0008270">
    <property type="term" value="F:zinc ion binding"/>
    <property type="evidence" value="ECO:0007669"/>
    <property type="project" value="UniProtKB-KW"/>
</dbReference>
<gene>
    <name evidence="4" type="ORF">C1SCF055_LOCUS6683</name>
</gene>
<proteinExistence type="predicted"/>
<name>A0A9P1BSK4_9DINO</name>
<dbReference type="AlphaFoldDB" id="A0A9P1BSK4"/>
<protein>
    <submittedName>
        <fullName evidence="6">C3H1-type domain-containing protein</fullName>
    </submittedName>
</protein>
<feature type="compositionally biased region" description="Basic and acidic residues" evidence="2">
    <location>
        <begin position="253"/>
        <end position="267"/>
    </location>
</feature>
<dbReference type="EMBL" id="CAMXCT030000427">
    <property type="protein sequence ID" value="CAL4765970.1"/>
    <property type="molecule type" value="Genomic_DNA"/>
</dbReference>
<feature type="compositionally biased region" description="Low complexity" evidence="2">
    <location>
        <begin position="165"/>
        <end position="192"/>
    </location>
</feature>
<sequence>MSKWLFERLKKVRQLQLTIDRIRESAAGSDERTYDYLWNRLERIIAESQHEKNLSSIQEGLKKGPKKLATPGNPSDSKNTKGKKGKGADGKSKGKGKDSKGQGKSKSSGSGQGGSGSNDTKNSNGKGKSDNQAGQNTAKKDGVCLFYPKGLCRRGENSPYRHEGSPSAPSSSLGGQPPNPKAKAAPAAPKASVATAAVAIVTASQVLGTAASIRSSQYQGGSFALEWALDSGAGEDLSSVGAFANQGASPVDPRLREDGTEDQRLRGSDPILVEDVAEEAPSLDEMRKEM</sequence>
<evidence type="ECO:0000256" key="1">
    <source>
        <dbReference type="PROSITE-ProRule" id="PRU00723"/>
    </source>
</evidence>
<feature type="zinc finger region" description="C3H1-type" evidence="1">
    <location>
        <begin position="138"/>
        <end position="165"/>
    </location>
</feature>